<keyword evidence="1" id="KW-0472">Membrane</keyword>
<keyword evidence="1" id="KW-1133">Transmembrane helix</keyword>
<accession>A0A7G7W5R8</accession>
<evidence type="ECO:0000313" key="3">
    <source>
        <dbReference type="Proteomes" id="UP000515489"/>
    </source>
</evidence>
<dbReference type="KEGG" id="hsk:H4317_16355"/>
<dbReference type="AlphaFoldDB" id="A0A7G7W5R8"/>
<protein>
    <submittedName>
        <fullName evidence="2">Uncharacterized protein</fullName>
    </submittedName>
</protein>
<reference evidence="2 3" key="1">
    <citation type="submission" date="2020-08" db="EMBL/GenBank/DDBJ databases">
        <title>Hymenobacter sp. S2-20-2 genome sequencing.</title>
        <authorList>
            <person name="Jin L."/>
        </authorList>
    </citation>
    <scope>NUCLEOTIDE SEQUENCE [LARGE SCALE GENOMIC DNA]</scope>
    <source>
        <strain evidence="2 3">S2-20-2</strain>
    </source>
</reference>
<keyword evidence="3" id="KW-1185">Reference proteome</keyword>
<feature type="transmembrane region" description="Helical" evidence="1">
    <location>
        <begin position="20"/>
        <end position="38"/>
    </location>
</feature>
<evidence type="ECO:0000313" key="2">
    <source>
        <dbReference type="EMBL" id="QNH61711.1"/>
    </source>
</evidence>
<sequence length="129" mass="15119">MAWLSNEDEASDVELLNRFAPFALLFGLFIGALFLWSNRCAQIENARKLKTRSIAAVIYQKYIDKQDHGYRRIYLRYVEEDIYFPGSWLYYDSLQVGDSLYKPSGSTYFYLVGHQNGVRTLRRLLNDSL</sequence>
<gene>
    <name evidence="2" type="ORF">H4317_16355</name>
</gene>
<organism evidence="2 3">
    <name type="scientific">Hymenobacter sediminicola</name>
    <dbReference type="NCBI Taxonomy" id="2761579"/>
    <lineage>
        <taxon>Bacteria</taxon>
        <taxon>Pseudomonadati</taxon>
        <taxon>Bacteroidota</taxon>
        <taxon>Cytophagia</taxon>
        <taxon>Cytophagales</taxon>
        <taxon>Hymenobacteraceae</taxon>
        <taxon>Hymenobacter</taxon>
    </lineage>
</organism>
<evidence type="ECO:0000256" key="1">
    <source>
        <dbReference type="SAM" id="Phobius"/>
    </source>
</evidence>
<proteinExistence type="predicted"/>
<name>A0A7G7W5R8_9BACT</name>
<dbReference type="RefSeq" id="WP_185887636.1">
    <property type="nucleotide sequence ID" value="NZ_CP060202.1"/>
</dbReference>
<dbReference type="Proteomes" id="UP000515489">
    <property type="component" value="Chromosome"/>
</dbReference>
<keyword evidence="1" id="KW-0812">Transmembrane</keyword>
<dbReference type="EMBL" id="CP060202">
    <property type="protein sequence ID" value="QNH61711.1"/>
    <property type="molecule type" value="Genomic_DNA"/>
</dbReference>